<keyword evidence="3" id="KW-1185">Reference proteome</keyword>
<dbReference type="EMBL" id="PKLZ01000003">
    <property type="protein sequence ID" value="PLW83041.1"/>
    <property type="molecule type" value="Genomic_DNA"/>
</dbReference>
<dbReference type="PANTHER" id="PTHR47495:SF3">
    <property type="entry name" value="BLR6219 PROTEIN"/>
    <property type="match status" value="1"/>
</dbReference>
<dbReference type="PIRSF" id="PIRSF036389">
    <property type="entry name" value="IOR_B"/>
    <property type="match status" value="1"/>
</dbReference>
<dbReference type="InterPro" id="IPR037165">
    <property type="entry name" value="AldOxase/xan_DH_Mopterin-bd_sf"/>
</dbReference>
<gene>
    <name evidence="2" type="ORF">CWI75_06345</name>
</gene>
<dbReference type="Pfam" id="PF02738">
    <property type="entry name" value="MoCoBD_1"/>
    <property type="match status" value="1"/>
</dbReference>
<reference evidence="3" key="1">
    <citation type="submission" date="2017-11" db="EMBL/GenBank/DDBJ databases">
        <title>The draft genome sequence of Chromatocurvus sp. F02.</title>
        <authorList>
            <person name="Du Z.-J."/>
            <person name="Chang Y.-Q."/>
        </authorList>
    </citation>
    <scope>NUCLEOTIDE SEQUENCE [LARGE SCALE GENOMIC DNA]</scope>
    <source>
        <strain evidence="3">F02</strain>
    </source>
</reference>
<sequence length="749" mass="81099">MNIVSKLSRRRFLQLTGISASGLVLGGILPAGGSLAGILDRPAGKELNIFVSVTPDGTVEIIAHRSEMGTGIRTGLPQVVADEMEADWHRVKVIQALANTEYGSQNTDGSRSVRDFYTVMRQMGAVAKHMLEQAAADTWDVEISECVARNHAVHHLNSNRHLGFGELAQRAARLETPEPESAVLKSADDFRYIGSSIPIVDLEDITLGKAVYGTDVHLPDMLYASIERSPWLQGKIASYDAAEAKKVKGVLDVVELKAEPGPPGFNPIEGVAVIATNTFSAQRGREKLSINWSESAHSEHNSSDYLDELAGRVKGGPGKVRRERGEVDAALAEAETVVEASYRTPYLAHASMEPPVATARVEGDRCEVWAPTQGPQATQREVARALKLEIENVTVHVTLLGGAFGRKSKPDFSIEAARLAAHVGKPVQVLWTREDDIRHDYFHACSAQYYKAGLDHEGTVTAWLAREAAPPIPATFDPGVTMMSSGGLSQGFANVPFVTPNLRMESHEAPAHVRIGWLRSVYNIPYAFGVGSFVDELAHAAGKDPAEFWLELIGRDRLLDFSDEGFDYSNYGRSLADFPYDTARTKGVLRKLVDSIPWGEILPSGQGWGLSVAHSFLSDVAVASKVEVKDGRLKVLELHGVIDAGRVVNPDRVHAQMEGGMIFGMSLALNGEITFAEGKTGQFNFHNYPIARMDQTPAIIRSHITPSTAAPSGVGEPPTPPVAPSIANAVFAATGKRIRELPLGKHFDV</sequence>
<dbReference type="RefSeq" id="WP_101520641.1">
    <property type="nucleotide sequence ID" value="NZ_PKLZ01000003.1"/>
</dbReference>
<dbReference type="PANTHER" id="PTHR47495">
    <property type="entry name" value="ALDEHYDE DEHYDROGENASE"/>
    <property type="match status" value="1"/>
</dbReference>
<protein>
    <submittedName>
        <fullName evidence="2">Xanthine dehydrogenase family protein molybdopterin-binding subunit</fullName>
    </submittedName>
</protein>
<evidence type="ECO:0000259" key="1">
    <source>
        <dbReference type="SMART" id="SM01008"/>
    </source>
</evidence>
<dbReference type="InterPro" id="IPR012368">
    <property type="entry name" value="OxRdtase_Mopterin-bd_su_IorB"/>
</dbReference>
<name>A0A2N5Y3R6_9GAMM</name>
<dbReference type="InterPro" id="IPR000674">
    <property type="entry name" value="Ald_Oxase/Xan_DH_a/b"/>
</dbReference>
<proteinExistence type="predicted"/>
<evidence type="ECO:0000313" key="2">
    <source>
        <dbReference type="EMBL" id="PLW83041.1"/>
    </source>
</evidence>
<dbReference type="Gene3D" id="3.30.365.10">
    <property type="entry name" value="Aldehyde oxidase/xanthine dehydrogenase, molybdopterin binding domain"/>
    <property type="match status" value="4"/>
</dbReference>
<dbReference type="AlphaFoldDB" id="A0A2N5Y3R6"/>
<dbReference type="InterPro" id="IPR008274">
    <property type="entry name" value="AldOxase/xan_DH_MoCoBD1"/>
</dbReference>
<dbReference type="PROSITE" id="PS51318">
    <property type="entry name" value="TAT"/>
    <property type="match status" value="1"/>
</dbReference>
<dbReference type="InterPro" id="IPR046867">
    <property type="entry name" value="AldOxase/xan_DH_MoCoBD2"/>
</dbReference>
<dbReference type="GO" id="GO:0016491">
    <property type="term" value="F:oxidoreductase activity"/>
    <property type="evidence" value="ECO:0007669"/>
    <property type="project" value="InterPro"/>
</dbReference>
<comment type="caution">
    <text evidence="2">The sequence shown here is derived from an EMBL/GenBank/DDBJ whole genome shotgun (WGS) entry which is preliminary data.</text>
</comment>
<dbReference type="OrthoDB" id="9767994at2"/>
<dbReference type="Proteomes" id="UP000234845">
    <property type="component" value="Unassembled WGS sequence"/>
</dbReference>
<evidence type="ECO:0000313" key="3">
    <source>
        <dbReference type="Proteomes" id="UP000234845"/>
    </source>
</evidence>
<organism evidence="2 3">
    <name type="scientific">Kineobactrum sediminis</name>
    <dbReference type="NCBI Taxonomy" id="1905677"/>
    <lineage>
        <taxon>Bacteria</taxon>
        <taxon>Pseudomonadati</taxon>
        <taxon>Pseudomonadota</taxon>
        <taxon>Gammaproteobacteria</taxon>
        <taxon>Cellvibrionales</taxon>
        <taxon>Halieaceae</taxon>
        <taxon>Kineobactrum</taxon>
    </lineage>
</organism>
<dbReference type="InterPro" id="IPR052516">
    <property type="entry name" value="N-heterocyclic_Hydroxylase"/>
</dbReference>
<dbReference type="SUPFAM" id="SSF56003">
    <property type="entry name" value="Molybdenum cofactor-binding domain"/>
    <property type="match status" value="2"/>
</dbReference>
<dbReference type="SMART" id="SM01008">
    <property type="entry name" value="Ald_Xan_dh_C"/>
    <property type="match status" value="1"/>
</dbReference>
<dbReference type="InterPro" id="IPR006311">
    <property type="entry name" value="TAT_signal"/>
</dbReference>
<feature type="domain" description="Aldehyde oxidase/xanthine dehydrogenase a/b hammerhead" evidence="1">
    <location>
        <begin position="207"/>
        <end position="296"/>
    </location>
</feature>
<dbReference type="Gene3D" id="3.90.1170.50">
    <property type="entry name" value="Aldehyde oxidase/xanthine dehydrogenase, a/b hammerhead"/>
    <property type="match status" value="1"/>
</dbReference>
<dbReference type="Pfam" id="PF20256">
    <property type="entry name" value="MoCoBD_2"/>
    <property type="match status" value="2"/>
</dbReference>
<accession>A0A2N5Y3R6</accession>